<feature type="binding site" evidence="8">
    <location>
        <position position="118"/>
    </location>
    <ligand>
        <name>ATP</name>
        <dbReference type="ChEBI" id="CHEBI:30616"/>
    </ligand>
</feature>
<dbReference type="GO" id="GO:0070733">
    <property type="term" value="F:AMPylase activity"/>
    <property type="evidence" value="ECO:0007669"/>
    <property type="project" value="UniProtKB-EC"/>
</dbReference>
<comment type="catalytic activity">
    <reaction evidence="8">
        <text>L-tyrosyl-[protein] + UTP = O-(5'-uridylyl)-L-tyrosyl-[protein] + diphosphate</text>
        <dbReference type="Rhea" id="RHEA:83887"/>
        <dbReference type="Rhea" id="RHEA-COMP:10136"/>
        <dbReference type="Rhea" id="RHEA-COMP:20238"/>
        <dbReference type="ChEBI" id="CHEBI:33019"/>
        <dbReference type="ChEBI" id="CHEBI:46398"/>
        <dbReference type="ChEBI" id="CHEBI:46858"/>
        <dbReference type="ChEBI" id="CHEBI:90602"/>
    </reaction>
</comment>
<keyword evidence="5 8" id="KW-0547">Nucleotide-binding</keyword>
<reference evidence="10 12" key="2">
    <citation type="submission" date="2019-07" db="EMBL/GenBank/DDBJ databases">
        <title>Tepidimonas ignava SPS-1037 draft genome.</title>
        <authorList>
            <person name="Da Costa M.S."/>
            <person name="Froufe H.J.C."/>
            <person name="Egas C."/>
            <person name="Albuquerque L."/>
        </authorList>
    </citation>
    <scope>NUCLEOTIDE SEQUENCE [LARGE SCALE GENOMIC DNA]</scope>
    <source>
        <strain evidence="10 12">SPS-1037</strain>
    </source>
</reference>
<evidence type="ECO:0000256" key="1">
    <source>
        <dbReference type="ARBA" id="ARBA00009747"/>
    </source>
</evidence>
<evidence type="ECO:0000313" key="9">
    <source>
        <dbReference type="EMBL" id="TCS96050.1"/>
    </source>
</evidence>
<keyword evidence="2 8" id="KW-0808">Transferase</keyword>
<dbReference type="EC" id="2.7.7.-" evidence="8"/>
<dbReference type="EMBL" id="SMAH01000013">
    <property type="protein sequence ID" value="TCS96050.1"/>
    <property type="molecule type" value="Genomic_DNA"/>
</dbReference>
<feature type="binding site" evidence="8">
    <location>
        <position position="85"/>
    </location>
    <ligand>
        <name>ATP</name>
        <dbReference type="ChEBI" id="CHEBI:30616"/>
    </ligand>
</feature>
<keyword evidence="4 8" id="KW-0479">Metal-binding</keyword>
<keyword evidence="12" id="KW-1185">Reference proteome</keyword>
<comment type="catalytic activity">
    <reaction evidence="8">
        <text>L-seryl-[protein] + ATP = 3-O-(5'-adenylyl)-L-seryl-[protein] + diphosphate</text>
        <dbReference type="Rhea" id="RHEA:58120"/>
        <dbReference type="Rhea" id="RHEA-COMP:9863"/>
        <dbReference type="Rhea" id="RHEA-COMP:15073"/>
        <dbReference type="ChEBI" id="CHEBI:29999"/>
        <dbReference type="ChEBI" id="CHEBI:30616"/>
        <dbReference type="ChEBI" id="CHEBI:33019"/>
        <dbReference type="ChEBI" id="CHEBI:142516"/>
        <dbReference type="EC" id="2.7.7.108"/>
    </reaction>
</comment>
<feature type="binding site" evidence="8">
    <location>
        <position position="82"/>
    </location>
    <ligand>
        <name>ATP</name>
        <dbReference type="ChEBI" id="CHEBI:30616"/>
    </ligand>
</feature>
<dbReference type="InterPro" id="IPR003846">
    <property type="entry name" value="SelO"/>
</dbReference>
<comment type="catalytic activity">
    <reaction evidence="8">
        <text>L-seryl-[protein] + UTP = O-(5'-uridylyl)-L-seryl-[protein] + diphosphate</text>
        <dbReference type="Rhea" id="RHEA:64604"/>
        <dbReference type="Rhea" id="RHEA-COMP:9863"/>
        <dbReference type="Rhea" id="RHEA-COMP:16635"/>
        <dbReference type="ChEBI" id="CHEBI:29999"/>
        <dbReference type="ChEBI" id="CHEBI:33019"/>
        <dbReference type="ChEBI" id="CHEBI:46398"/>
        <dbReference type="ChEBI" id="CHEBI:156051"/>
    </reaction>
</comment>
<evidence type="ECO:0000256" key="4">
    <source>
        <dbReference type="ARBA" id="ARBA00022723"/>
    </source>
</evidence>
<comment type="similarity">
    <text evidence="1 8">Belongs to the SELO family.</text>
</comment>
<feature type="binding site" evidence="8">
    <location>
        <position position="175"/>
    </location>
    <ligand>
        <name>ATP</name>
        <dbReference type="ChEBI" id="CHEBI:30616"/>
    </ligand>
</feature>
<dbReference type="Proteomes" id="UP000315577">
    <property type="component" value="Unassembled WGS sequence"/>
</dbReference>
<accession>A0A4R3LA70</accession>
<evidence type="ECO:0000313" key="12">
    <source>
        <dbReference type="Proteomes" id="UP000315577"/>
    </source>
</evidence>
<dbReference type="Pfam" id="PF02696">
    <property type="entry name" value="SelO"/>
    <property type="match status" value="1"/>
</dbReference>
<comment type="catalytic activity">
    <reaction evidence="8">
        <text>L-tyrosyl-[protein] + ATP = O-(5'-adenylyl)-L-tyrosyl-[protein] + diphosphate</text>
        <dbReference type="Rhea" id="RHEA:54288"/>
        <dbReference type="Rhea" id="RHEA-COMP:10136"/>
        <dbReference type="Rhea" id="RHEA-COMP:13846"/>
        <dbReference type="ChEBI" id="CHEBI:30616"/>
        <dbReference type="ChEBI" id="CHEBI:33019"/>
        <dbReference type="ChEBI" id="CHEBI:46858"/>
        <dbReference type="ChEBI" id="CHEBI:83624"/>
        <dbReference type="EC" id="2.7.7.108"/>
    </reaction>
</comment>
<evidence type="ECO:0000256" key="2">
    <source>
        <dbReference type="ARBA" id="ARBA00022679"/>
    </source>
</evidence>
<dbReference type="EMBL" id="VJNC01000011">
    <property type="protein sequence ID" value="TSE21070.1"/>
    <property type="molecule type" value="Genomic_DNA"/>
</dbReference>
<feature type="binding site" evidence="8">
    <location>
        <position position="105"/>
    </location>
    <ligand>
        <name>ATP</name>
        <dbReference type="ChEBI" id="CHEBI:30616"/>
    </ligand>
</feature>
<dbReference type="GO" id="GO:0005524">
    <property type="term" value="F:ATP binding"/>
    <property type="evidence" value="ECO:0007669"/>
    <property type="project" value="UniProtKB-UniRule"/>
</dbReference>
<feature type="active site" description="Proton acceptor" evidence="8">
    <location>
        <position position="251"/>
    </location>
</feature>
<keyword evidence="6 8" id="KW-0067">ATP-binding</keyword>
<evidence type="ECO:0000313" key="11">
    <source>
        <dbReference type="Proteomes" id="UP000295536"/>
    </source>
</evidence>
<feature type="binding site" evidence="8">
    <location>
        <position position="117"/>
    </location>
    <ligand>
        <name>ATP</name>
        <dbReference type="ChEBI" id="CHEBI:30616"/>
    </ligand>
</feature>
<keyword evidence="7 8" id="KW-0460">Magnesium</keyword>
<dbReference type="PANTHER" id="PTHR32057:SF14">
    <property type="entry name" value="PROTEIN ADENYLYLTRANSFERASE SELO, MITOCHONDRIAL"/>
    <property type="match status" value="1"/>
</dbReference>
<dbReference type="Proteomes" id="UP000295536">
    <property type="component" value="Unassembled WGS sequence"/>
</dbReference>
<evidence type="ECO:0000256" key="7">
    <source>
        <dbReference type="ARBA" id="ARBA00022842"/>
    </source>
</evidence>
<protein>
    <recommendedName>
        <fullName evidence="8">Protein nucleotidyltransferase YdiU</fullName>
        <ecNumber evidence="8">2.7.7.-</ecNumber>
    </recommendedName>
    <alternativeName>
        <fullName evidence="8">Protein adenylyltransferase YdiU</fullName>
        <ecNumber evidence="8">2.7.7.108</ecNumber>
    </alternativeName>
    <alternativeName>
        <fullName evidence="8">Protein uridylyltransferase YdiU</fullName>
        <ecNumber evidence="8">2.7.7.-</ecNumber>
    </alternativeName>
</protein>
<evidence type="ECO:0000256" key="3">
    <source>
        <dbReference type="ARBA" id="ARBA00022695"/>
    </source>
</evidence>
<sequence length="525" mass="56239">MQARWADTLPELAVPCQAQRWPAPRLAWLHDAVADALGWPSEALQGPQGVALLAGAALPPGARPVALVYAGHQFGRWAGRLGDGRALLLGEVACPNGALVDVGLKGSGATPLARGGDGRAALGPMLREALVSEAMHALGIPTTRTLAVLTTGDTVWRDGPQPGAWLVRVAASHLRVGTFQWVAALDDLGLLQRLWRFAAQRHDPALLEGLNPDACDPDRVQAWLRAVVQRQARLVALWMGVGFIHGVMNTDNMAISGETIDYGPCAFMEGYDPATVHSSIDLGGRYAWGNQPRIAQWNLARLAETLLPLLHPDHDTAVALATDAVRAFGPAYQRAWRAVMRAKLGLAAPYPGGAASPVAWPPTVPAQDDAWAEDDDALITDWLNALAAERVDWTLAHRRLADAVADAAQAGLGALPEHAPAPLHALWSEAAPLQRWWGRWRARCARDGVGAPARAAAMRRANPGYIPRNQRVEEVLHAALAGDLAPARAFAAVLRHPFDEQPGAARWATPAPPEWAQRYVTFCGT</sequence>
<name>A0A4R3LA70_9BURK</name>
<dbReference type="EC" id="2.7.7.108" evidence="8"/>
<organism evidence="9 11">
    <name type="scientific">Tepidimonas ignava</name>
    <dbReference type="NCBI Taxonomy" id="114249"/>
    <lineage>
        <taxon>Bacteria</taxon>
        <taxon>Pseudomonadati</taxon>
        <taxon>Pseudomonadota</taxon>
        <taxon>Betaproteobacteria</taxon>
        <taxon>Burkholderiales</taxon>
        <taxon>Tepidimonas</taxon>
    </lineage>
</organism>
<comment type="function">
    <text evidence="8">Nucleotidyltransferase involved in the post-translational modification of proteins. It can catalyze the addition of adenosine monophosphate (AMP) or uridine monophosphate (UMP) to a protein, resulting in modifications known as AMPylation and UMPylation.</text>
</comment>
<feature type="binding site" evidence="8">
    <location>
        <position position="252"/>
    </location>
    <ligand>
        <name>Mg(2+)</name>
        <dbReference type="ChEBI" id="CHEBI:18420"/>
    </ligand>
</feature>
<reference evidence="9 11" key="1">
    <citation type="submission" date="2019-03" db="EMBL/GenBank/DDBJ databases">
        <title>Genomic Encyclopedia of Type Strains, Phase IV (KMG-IV): sequencing the most valuable type-strain genomes for metagenomic binning, comparative biology and taxonomic classification.</title>
        <authorList>
            <person name="Goeker M."/>
        </authorList>
    </citation>
    <scope>NUCLEOTIDE SEQUENCE [LARGE SCALE GENOMIC DNA]</scope>
    <source>
        <strain evidence="9 11">DSM 12034</strain>
    </source>
</reference>
<comment type="caution">
    <text evidence="9">The sequence shown here is derived from an EMBL/GenBank/DDBJ whole genome shotgun (WGS) entry which is preliminary data.</text>
</comment>
<comment type="catalytic activity">
    <reaction evidence="8">
        <text>L-threonyl-[protein] + ATP = 3-O-(5'-adenylyl)-L-threonyl-[protein] + diphosphate</text>
        <dbReference type="Rhea" id="RHEA:54292"/>
        <dbReference type="Rhea" id="RHEA-COMP:11060"/>
        <dbReference type="Rhea" id="RHEA-COMP:13847"/>
        <dbReference type="ChEBI" id="CHEBI:30013"/>
        <dbReference type="ChEBI" id="CHEBI:30616"/>
        <dbReference type="ChEBI" id="CHEBI:33019"/>
        <dbReference type="ChEBI" id="CHEBI:138113"/>
        <dbReference type="EC" id="2.7.7.108"/>
    </reaction>
</comment>
<feature type="binding site" evidence="8">
    <location>
        <position position="84"/>
    </location>
    <ligand>
        <name>ATP</name>
        <dbReference type="ChEBI" id="CHEBI:30616"/>
    </ligand>
</feature>
<evidence type="ECO:0000313" key="10">
    <source>
        <dbReference type="EMBL" id="TSE21070.1"/>
    </source>
</evidence>
<evidence type="ECO:0000256" key="6">
    <source>
        <dbReference type="ARBA" id="ARBA00022840"/>
    </source>
</evidence>
<dbReference type="GO" id="GO:0000287">
    <property type="term" value="F:magnesium ion binding"/>
    <property type="evidence" value="ECO:0007669"/>
    <property type="project" value="UniProtKB-UniRule"/>
</dbReference>
<gene>
    <name evidence="8" type="primary">ydiU</name>
    <name evidence="8" type="synonym">selO</name>
    <name evidence="9" type="ORF">EDC36_1137</name>
    <name evidence="10" type="ORF">Tigna_01707</name>
</gene>
<proteinExistence type="inferred from homology"/>
<dbReference type="AlphaFoldDB" id="A0A4R3LA70"/>
<dbReference type="GO" id="GO:0030145">
    <property type="term" value="F:manganese ion binding"/>
    <property type="evidence" value="ECO:0007669"/>
    <property type="project" value="UniProtKB-UniRule"/>
</dbReference>
<feature type="binding site" evidence="8">
    <location>
        <position position="261"/>
    </location>
    <ligand>
        <name>Mg(2+)</name>
        <dbReference type="ChEBI" id="CHEBI:18420"/>
    </ligand>
</feature>
<comment type="cofactor">
    <cofactor evidence="8">
        <name>Mg(2+)</name>
        <dbReference type="ChEBI" id="CHEBI:18420"/>
    </cofactor>
    <cofactor evidence="8">
        <name>Mn(2+)</name>
        <dbReference type="ChEBI" id="CHEBI:29035"/>
    </cofactor>
</comment>
<evidence type="ECO:0000256" key="5">
    <source>
        <dbReference type="ARBA" id="ARBA00022741"/>
    </source>
</evidence>
<keyword evidence="8" id="KW-0464">Manganese</keyword>
<dbReference type="PANTHER" id="PTHR32057">
    <property type="entry name" value="PROTEIN ADENYLYLTRANSFERASE SELO, MITOCHONDRIAL"/>
    <property type="match status" value="1"/>
</dbReference>
<keyword evidence="3 8" id="KW-0548">Nucleotidyltransferase</keyword>
<feature type="binding site" evidence="8">
    <location>
        <position position="168"/>
    </location>
    <ligand>
        <name>ATP</name>
        <dbReference type="ChEBI" id="CHEBI:30616"/>
    </ligand>
</feature>
<dbReference type="HAMAP" id="MF_00692">
    <property type="entry name" value="SelO"/>
    <property type="match status" value="1"/>
</dbReference>
<feature type="binding site" evidence="8">
    <location>
        <position position="261"/>
    </location>
    <ligand>
        <name>ATP</name>
        <dbReference type="ChEBI" id="CHEBI:30616"/>
    </ligand>
</feature>
<comment type="catalytic activity">
    <reaction evidence="8">
        <text>L-histidyl-[protein] + UTP = N(tele)-(5'-uridylyl)-L-histidyl-[protein] + diphosphate</text>
        <dbReference type="Rhea" id="RHEA:83891"/>
        <dbReference type="Rhea" id="RHEA-COMP:9745"/>
        <dbReference type="Rhea" id="RHEA-COMP:20239"/>
        <dbReference type="ChEBI" id="CHEBI:29979"/>
        <dbReference type="ChEBI" id="CHEBI:33019"/>
        <dbReference type="ChEBI" id="CHEBI:46398"/>
        <dbReference type="ChEBI" id="CHEBI:233474"/>
    </reaction>
</comment>
<evidence type="ECO:0000256" key="8">
    <source>
        <dbReference type="HAMAP-Rule" id="MF_00692"/>
    </source>
</evidence>